<proteinExistence type="predicted"/>
<dbReference type="EMBL" id="LNQR01000022">
    <property type="protein sequence ID" value="KWT92168.1"/>
    <property type="molecule type" value="Genomic_DNA"/>
</dbReference>
<name>A0ABR5SIC3_9BACT</name>
<keyword evidence="2" id="KW-1185">Reference proteome</keyword>
<dbReference type="RefSeq" id="WP_085051100.1">
    <property type="nucleotide sequence ID" value="NZ_LNQR01000022.1"/>
</dbReference>
<evidence type="ECO:0008006" key="3">
    <source>
        <dbReference type="Google" id="ProtNLM"/>
    </source>
</evidence>
<evidence type="ECO:0000313" key="2">
    <source>
        <dbReference type="Proteomes" id="UP000060487"/>
    </source>
</evidence>
<protein>
    <recommendedName>
        <fullName evidence="3">DUF4258 domain-containing protein</fullName>
    </recommendedName>
</protein>
<sequence>MELLFSVSTPLGVDVRTTAEYWGYIVTIKHPVMQGKEDVVKSVLEFPDEIRVSKTDKDIFLYYKSLERLYCVVVKHTADSGFVITTYPADKKKEGETVWTR</sequence>
<evidence type="ECO:0000313" key="1">
    <source>
        <dbReference type="EMBL" id="KWT92168.1"/>
    </source>
</evidence>
<accession>A0ABR5SIC3</accession>
<reference evidence="1 2" key="1">
    <citation type="submission" date="2015-11" db="EMBL/GenBank/DDBJ databases">
        <authorList>
            <person name="Lin W."/>
        </authorList>
    </citation>
    <scope>NUCLEOTIDE SEQUENCE [LARGE SCALE GENOMIC DNA]</scope>
    <source>
        <strain evidence="1 2">HCH-1</strain>
    </source>
</reference>
<comment type="caution">
    <text evidence="1">The sequence shown here is derived from an EMBL/GenBank/DDBJ whole genome shotgun (WGS) entry which is preliminary data.</text>
</comment>
<gene>
    <name evidence="1" type="ORF">ASN18_0572</name>
</gene>
<organism evidence="1 2">
    <name type="scientific">Candidatus Magnetominusculus xianensis</name>
    <dbReference type="NCBI Taxonomy" id="1748249"/>
    <lineage>
        <taxon>Bacteria</taxon>
        <taxon>Pseudomonadati</taxon>
        <taxon>Nitrospirota</taxon>
        <taxon>Nitrospiria</taxon>
        <taxon>Nitrospirales</taxon>
        <taxon>Nitrospiraceae</taxon>
        <taxon>Candidatus Magnetominusculus</taxon>
    </lineage>
</organism>
<dbReference type="Proteomes" id="UP000060487">
    <property type="component" value="Unassembled WGS sequence"/>
</dbReference>